<accession>A0ABQ6GFS8</accession>
<keyword evidence="2" id="KW-0472">Membrane</keyword>
<evidence type="ECO:0000256" key="2">
    <source>
        <dbReference type="SAM" id="Phobius"/>
    </source>
</evidence>
<proteinExistence type="predicted"/>
<protein>
    <recommendedName>
        <fullName evidence="5">Stage III sporulation protein AF</fullName>
    </recommendedName>
</protein>
<dbReference type="EMBL" id="BSSQ01000014">
    <property type="protein sequence ID" value="GLX69095.1"/>
    <property type="molecule type" value="Genomic_DNA"/>
</dbReference>
<dbReference type="Proteomes" id="UP001157114">
    <property type="component" value="Unassembled WGS sequence"/>
</dbReference>
<dbReference type="NCBIfam" id="TIGR02896">
    <property type="entry name" value="spore_III_AF"/>
    <property type="match status" value="1"/>
</dbReference>
<organism evidence="3 4">
    <name type="scientific">Paenibacillus glycanilyticus</name>
    <dbReference type="NCBI Taxonomy" id="126569"/>
    <lineage>
        <taxon>Bacteria</taxon>
        <taxon>Bacillati</taxon>
        <taxon>Bacillota</taxon>
        <taxon>Bacilli</taxon>
        <taxon>Bacillales</taxon>
        <taxon>Paenibacillaceae</taxon>
        <taxon>Paenibacillus</taxon>
    </lineage>
</organism>
<keyword evidence="4" id="KW-1185">Reference proteome</keyword>
<name>A0ABQ6GFS8_9BACL</name>
<reference evidence="3 4" key="1">
    <citation type="submission" date="2023-03" db="EMBL/GenBank/DDBJ databases">
        <title>Draft genome sequence of the bacteria which degrade cell wall of Tricholomamatutake.</title>
        <authorList>
            <person name="Konishi Y."/>
            <person name="Fukuta Y."/>
            <person name="Shirasaka N."/>
        </authorList>
    </citation>
    <scope>NUCLEOTIDE SEQUENCE [LARGE SCALE GENOMIC DNA]</scope>
    <source>
        <strain evidence="4">mu1</strain>
    </source>
</reference>
<comment type="caution">
    <text evidence="3">The sequence shown here is derived from an EMBL/GenBank/DDBJ whole genome shotgun (WGS) entry which is preliminary data.</text>
</comment>
<evidence type="ECO:0000313" key="3">
    <source>
        <dbReference type="EMBL" id="GLX69095.1"/>
    </source>
</evidence>
<evidence type="ECO:0000256" key="1">
    <source>
        <dbReference type="SAM" id="MobiDB-lite"/>
    </source>
</evidence>
<evidence type="ECO:0008006" key="5">
    <source>
        <dbReference type="Google" id="ProtNLM"/>
    </source>
</evidence>
<gene>
    <name evidence="3" type="ORF">MU1_34400</name>
</gene>
<evidence type="ECO:0000313" key="4">
    <source>
        <dbReference type="Proteomes" id="UP001157114"/>
    </source>
</evidence>
<feature type="transmembrane region" description="Helical" evidence="2">
    <location>
        <begin position="34"/>
        <end position="55"/>
    </location>
</feature>
<keyword evidence="2" id="KW-1133">Transmembrane helix</keyword>
<sequence>MIAWLSDWLRDIIAVILLAAFVELLLPNKAMLRYARLVIGLLILLTIMSPILRLLQGDFNAKLKDGITHWDQLEVKREVKMPTLSDIQKKAEQLNEKQESDAAALMEQTLESAMKSAVTKQTGQQVEAVDVTLSWEKQGQKMTPSLESVLVSLPEPDEQKKPADAPSSTGDEVQEVTAVQVDINDVDVQSDAGEAAKKQDDPNGGQDGWVQANAEVGKEIRNLLAEGWAVNPGSIQIRQRAGSSN</sequence>
<feature type="region of interest" description="Disordered" evidence="1">
    <location>
        <begin position="186"/>
        <end position="212"/>
    </location>
</feature>
<dbReference type="Pfam" id="PF09581">
    <property type="entry name" value="Spore_III_AF"/>
    <property type="match status" value="1"/>
</dbReference>
<keyword evidence="2" id="KW-0812">Transmembrane</keyword>
<feature type="transmembrane region" description="Helical" evidence="2">
    <location>
        <begin position="12"/>
        <end position="28"/>
    </location>
</feature>
<dbReference type="RefSeq" id="WP_284239878.1">
    <property type="nucleotide sequence ID" value="NZ_BSSQ01000014.1"/>
</dbReference>
<dbReference type="InterPro" id="IPR014245">
    <property type="entry name" value="Spore_III_AF"/>
</dbReference>